<dbReference type="AlphaFoldDB" id="A0A9W7LLG0"/>
<protein>
    <recommendedName>
        <fullName evidence="3">Serine-threonine/tyrosine-protein kinase catalytic domain-containing protein</fullName>
    </recommendedName>
</protein>
<dbReference type="GO" id="GO:0004714">
    <property type="term" value="F:transmembrane receptor protein tyrosine kinase activity"/>
    <property type="evidence" value="ECO:0007669"/>
    <property type="project" value="InterPro"/>
</dbReference>
<accession>A0A9W7LLG0</accession>
<gene>
    <name evidence="1" type="ORF">HRI_000577100</name>
</gene>
<proteinExistence type="predicted"/>
<evidence type="ECO:0000313" key="1">
    <source>
        <dbReference type="EMBL" id="GMI69078.1"/>
    </source>
</evidence>
<dbReference type="InterPro" id="IPR011009">
    <property type="entry name" value="Kinase-like_dom_sf"/>
</dbReference>
<dbReference type="GO" id="GO:0005886">
    <property type="term" value="C:plasma membrane"/>
    <property type="evidence" value="ECO:0007669"/>
    <property type="project" value="TreeGrafter"/>
</dbReference>
<dbReference type="PANTHER" id="PTHR27003">
    <property type="entry name" value="OS07G0166700 PROTEIN"/>
    <property type="match status" value="1"/>
</dbReference>
<name>A0A9W7LLG0_HIBTR</name>
<dbReference type="InterPro" id="IPR045272">
    <property type="entry name" value="ANXUR1/2-like"/>
</dbReference>
<dbReference type="EMBL" id="BSYR01000006">
    <property type="protein sequence ID" value="GMI69078.1"/>
    <property type="molecule type" value="Genomic_DNA"/>
</dbReference>
<evidence type="ECO:0000313" key="2">
    <source>
        <dbReference type="Proteomes" id="UP001165190"/>
    </source>
</evidence>
<dbReference type="Gene3D" id="1.10.510.10">
    <property type="entry name" value="Transferase(Phosphotransferase) domain 1"/>
    <property type="match status" value="1"/>
</dbReference>
<dbReference type="Proteomes" id="UP001165190">
    <property type="component" value="Unassembled WGS sequence"/>
</dbReference>
<dbReference type="GO" id="GO:0009506">
    <property type="term" value="C:plasmodesma"/>
    <property type="evidence" value="ECO:0007669"/>
    <property type="project" value="TreeGrafter"/>
</dbReference>
<sequence>MKYVIFENSSHLQKLTKKSDVYSFDVVLCEVLCARAPIDQTAEDHIQISLAEWAQHCYNNGSLDQIIDPHLQGKINLPSFLKFGEVAISCLTSEGIKRPAMSEVVSALELALKLQGSEVNGDDESPANDSSAVDCHVLYTSGSGSINVGR</sequence>
<evidence type="ECO:0008006" key="3">
    <source>
        <dbReference type="Google" id="ProtNLM"/>
    </source>
</evidence>
<keyword evidence="2" id="KW-1185">Reference proteome</keyword>
<dbReference type="OrthoDB" id="1707419at2759"/>
<dbReference type="SUPFAM" id="SSF56112">
    <property type="entry name" value="Protein kinase-like (PK-like)"/>
    <property type="match status" value="1"/>
</dbReference>
<dbReference type="PANTHER" id="PTHR27003:SF456">
    <property type="entry name" value="RECEPTOR-LIKE PROTEIN KINASE FERONIA"/>
    <property type="match status" value="1"/>
</dbReference>
<comment type="caution">
    <text evidence="1">The sequence shown here is derived from an EMBL/GenBank/DDBJ whole genome shotgun (WGS) entry which is preliminary data.</text>
</comment>
<reference evidence="1" key="1">
    <citation type="submission" date="2023-05" db="EMBL/GenBank/DDBJ databases">
        <title>Genome and transcriptome analyses reveal genes involved in the formation of fine ridges on petal epidermal cells in Hibiscus trionum.</title>
        <authorList>
            <person name="Koshimizu S."/>
            <person name="Masuda S."/>
            <person name="Ishii T."/>
            <person name="Shirasu K."/>
            <person name="Hoshino A."/>
            <person name="Arita M."/>
        </authorList>
    </citation>
    <scope>NUCLEOTIDE SEQUENCE</scope>
    <source>
        <strain evidence="1">Hamamatsu line</strain>
    </source>
</reference>
<organism evidence="1 2">
    <name type="scientific">Hibiscus trionum</name>
    <name type="common">Flower of an hour</name>
    <dbReference type="NCBI Taxonomy" id="183268"/>
    <lineage>
        <taxon>Eukaryota</taxon>
        <taxon>Viridiplantae</taxon>
        <taxon>Streptophyta</taxon>
        <taxon>Embryophyta</taxon>
        <taxon>Tracheophyta</taxon>
        <taxon>Spermatophyta</taxon>
        <taxon>Magnoliopsida</taxon>
        <taxon>eudicotyledons</taxon>
        <taxon>Gunneridae</taxon>
        <taxon>Pentapetalae</taxon>
        <taxon>rosids</taxon>
        <taxon>malvids</taxon>
        <taxon>Malvales</taxon>
        <taxon>Malvaceae</taxon>
        <taxon>Malvoideae</taxon>
        <taxon>Hibiscus</taxon>
    </lineage>
</organism>